<keyword evidence="3" id="KW-1185">Reference proteome</keyword>
<reference evidence="2 3" key="1">
    <citation type="submission" date="2020-02" db="EMBL/GenBank/DDBJ databases">
        <authorList>
            <person name="Kim Y.B."/>
            <person name="Roh S.W."/>
        </authorList>
    </citation>
    <scope>NUCLEOTIDE SEQUENCE [LARGE SCALE GENOMIC DNA]</scope>
    <source>
        <strain evidence="2 3">DSM 103574</strain>
    </source>
</reference>
<organism evidence="2 3">
    <name type="scientific">Aminipila butyrica</name>
    <dbReference type="NCBI Taxonomy" id="433296"/>
    <lineage>
        <taxon>Bacteria</taxon>
        <taxon>Bacillati</taxon>
        <taxon>Bacillota</taxon>
        <taxon>Clostridia</taxon>
        <taxon>Peptostreptococcales</taxon>
        <taxon>Anaerovoracaceae</taxon>
        <taxon>Aminipila</taxon>
    </lineage>
</organism>
<dbReference type="RefSeq" id="WP_163067019.1">
    <property type="nucleotide sequence ID" value="NZ_CP048649.1"/>
</dbReference>
<feature type="domain" description="AAA" evidence="1">
    <location>
        <begin position="12"/>
        <end position="143"/>
    </location>
</feature>
<evidence type="ECO:0000259" key="1">
    <source>
        <dbReference type="Pfam" id="PF13614"/>
    </source>
</evidence>
<dbReference type="KEGG" id="abut:Ami103574_10810"/>
<dbReference type="AlphaFoldDB" id="A0A858BX77"/>
<dbReference type="Proteomes" id="UP000466848">
    <property type="component" value="Chromosome"/>
</dbReference>
<dbReference type="Gene3D" id="3.40.50.300">
    <property type="entry name" value="P-loop containing nucleotide triphosphate hydrolases"/>
    <property type="match status" value="1"/>
</dbReference>
<dbReference type="Pfam" id="PF13614">
    <property type="entry name" value="AAA_31"/>
    <property type="match status" value="1"/>
</dbReference>
<name>A0A858BX77_9FIRM</name>
<dbReference type="InterPro" id="IPR027417">
    <property type="entry name" value="P-loop_NTPase"/>
</dbReference>
<dbReference type="InterPro" id="IPR025669">
    <property type="entry name" value="AAA_dom"/>
</dbReference>
<sequence>MGKILSVTGMPGSGKTTFAVNLACGLAERDKIVILLAAELNYGTLQSFFGTTIEDGKGIFASLSDKTEQPEKMLTQCNKINDNIYLMGIPNENYDVHTDGLEDLKVDQLLRRLSMISDYLIIDCTSDLYNGITIMGIEKADHIYCLYKSVSNAAFWHRSWVPVLMQLSDVPICPIITEHQLGCDPNTLVKAIDIEPFAFLPNVPTASILENMGTPIFLEKRKIASLFSFNKKEDVFRYQLVIKNIVDALIIGKDN</sequence>
<gene>
    <name evidence="2" type="ORF">Ami103574_10810</name>
</gene>
<accession>A0A858BX77</accession>
<evidence type="ECO:0000313" key="2">
    <source>
        <dbReference type="EMBL" id="QIB69779.1"/>
    </source>
</evidence>
<protein>
    <submittedName>
        <fullName evidence="2">AAA family ATPase</fullName>
    </submittedName>
</protein>
<dbReference type="SUPFAM" id="SSF52540">
    <property type="entry name" value="P-loop containing nucleoside triphosphate hydrolases"/>
    <property type="match status" value="1"/>
</dbReference>
<dbReference type="EMBL" id="CP048649">
    <property type="protein sequence ID" value="QIB69779.1"/>
    <property type="molecule type" value="Genomic_DNA"/>
</dbReference>
<evidence type="ECO:0000313" key="3">
    <source>
        <dbReference type="Proteomes" id="UP000466848"/>
    </source>
</evidence>
<proteinExistence type="predicted"/>